<feature type="domain" description="Peptidoglycan binding-like" evidence="2">
    <location>
        <begin position="314"/>
        <end position="357"/>
    </location>
</feature>
<dbReference type="Gene3D" id="3.20.20.80">
    <property type="entry name" value="Glycosidases"/>
    <property type="match status" value="1"/>
</dbReference>
<feature type="domain" description="Peptidoglycan binding-like" evidence="2">
    <location>
        <begin position="386"/>
        <end position="439"/>
    </location>
</feature>
<dbReference type="InterPro" id="IPR017853">
    <property type="entry name" value="GH"/>
</dbReference>
<dbReference type="Proteomes" id="UP000325003">
    <property type="component" value="Unassembled WGS sequence"/>
</dbReference>
<dbReference type="InterPro" id="IPR002477">
    <property type="entry name" value="Peptidoglycan-bd-like"/>
</dbReference>
<dbReference type="AlphaFoldDB" id="A0A5B1LN74"/>
<reference evidence="4 5" key="1">
    <citation type="submission" date="2019-09" db="EMBL/GenBank/DDBJ databases">
        <title>Nocardioides panacisoli sp. nov., isolated from the soil of a ginseng field.</title>
        <authorList>
            <person name="Cho C."/>
        </authorList>
    </citation>
    <scope>NUCLEOTIDE SEQUENCE [LARGE SCALE GENOMIC DNA]</scope>
    <source>
        <strain evidence="4 5">BN130099</strain>
    </source>
</reference>
<evidence type="ECO:0000313" key="5">
    <source>
        <dbReference type="Proteomes" id="UP000325003"/>
    </source>
</evidence>
<dbReference type="Gene3D" id="1.10.101.10">
    <property type="entry name" value="PGBD-like superfamily/PGBD"/>
    <property type="match status" value="2"/>
</dbReference>
<gene>
    <name evidence="4" type="ORF">F0U44_04535</name>
</gene>
<proteinExistence type="predicted"/>
<feature type="signal peptide" evidence="1">
    <location>
        <begin position="1"/>
        <end position="26"/>
    </location>
</feature>
<evidence type="ECO:0000256" key="1">
    <source>
        <dbReference type="SAM" id="SignalP"/>
    </source>
</evidence>
<evidence type="ECO:0000313" key="4">
    <source>
        <dbReference type="EMBL" id="KAA1421558.1"/>
    </source>
</evidence>
<dbReference type="Pfam" id="PF08924">
    <property type="entry name" value="Rv2525c_GlyHyd-like"/>
    <property type="match status" value="1"/>
</dbReference>
<dbReference type="RefSeq" id="WP_149727018.1">
    <property type="nucleotide sequence ID" value="NZ_VUJV01000001.1"/>
</dbReference>
<feature type="domain" description="Rv2525c-like glycoside hydrolase-like" evidence="3">
    <location>
        <begin position="56"/>
        <end position="274"/>
    </location>
</feature>
<comment type="caution">
    <text evidence="4">The sequence shown here is derived from an EMBL/GenBank/DDBJ whole genome shotgun (WGS) entry which is preliminary data.</text>
</comment>
<keyword evidence="5" id="KW-1185">Reference proteome</keyword>
<keyword evidence="1" id="KW-0732">Signal</keyword>
<accession>A0A5B1LN74</accession>
<reference evidence="4 5" key="2">
    <citation type="submission" date="2019-09" db="EMBL/GenBank/DDBJ databases">
        <authorList>
            <person name="Jin C."/>
        </authorList>
    </citation>
    <scope>NUCLEOTIDE SEQUENCE [LARGE SCALE GENOMIC DNA]</scope>
    <source>
        <strain evidence="4 5">BN130099</strain>
    </source>
</reference>
<evidence type="ECO:0000259" key="2">
    <source>
        <dbReference type="Pfam" id="PF01471"/>
    </source>
</evidence>
<dbReference type="SUPFAM" id="SSF47090">
    <property type="entry name" value="PGBD-like"/>
    <property type="match status" value="2"/>
</dbReference>
<protein>
    <submittedName>
        <fullName evidence="4">DUF1906 domain-containing protein</fullName>
    </submittedName>
</protein>
<organism evidence="4 5">
    <name type="scientific">Nocardioides humilatus</name>
    <dbReference type="NCBI Taxonomy" id="2607660"/>
    <lineage>
        <taxon>Bacteria</taxon>
        <taxon>Bacillati</taxon>
        <taxon>Actinomycetota</taxon>
        <taxon>Actinomycetes</taxon>
        <taxon>Propionibacteriales</taxon>
        <taxon>Nocardioidaceae</taxon>
        <taxon>Nocardioides</taxon>
    </lineage>
</organism>
<feature type="chain" id="PRO_5022845049" evidence="1">
    <location>
        <begin position="27"/>
        <end position="444"/>
    </location>
</feature>
<dbReference type="InterPro" id="IPR015020">
    <property type="entry name" value="Rv2525c-like_Glyco_Hydro-like"/>
</dbReference>
<name>A0A5B1LN74_9ACTN</name>
<sequence length="444" mass="48339">MSARSTAAVACLAIVTALSPFRPAAAETNPVTPGDFKGYGFDQCLAPTQKAMDVWLNQSPFLSVGIYISGNSRACRSQPNLTPKWIATQLRKGWRLLPITLGPQASCSDRYPKYDDDPVIDGRPGRDGNYPYARRMARAEAQKAVTAAQALGIVERSTLWYDIEAFDDSNTRCRESALAFLSAWTNKLHDLDYISGVYSSAGSGIAVLDDARVERPDAYTMPDMVWIARWDGIANTSTPYIRDDGWVPGGRVKQYEGGHNETWGGVTINIDRNFLDVGQGRVAAPEEHCGGANLDFSRFPALRPAADGYTPAANKVKALQCVLQERSAYDGPLTGRYNAATIAAVAAWQADRGFPVSTTWSPANWVAAFAQGMDYAQKVGSTGFHVRRVQRALNAADPTLQRTVDGIYSRQTAKDVRAYQNRSGLTATGIVNPATWAKLRAGRV</sequence>
<dbReference type="InterPro" id="IPR036365">
    <property type="entry name" value="PGBD-like_sf"/>
</dbReference>
<dbReference type="SUPFAM" id="SSF51445">
    <property type="entry name" value="(Trans)glycosidases"/>
    <property type="match status" value="1"/>
</dbReference>
<dbReference type="EMBL" id="VUJV01000001">
    <property type="protein sequence ID" value="KAA1421558.1"/>
    <property type="molecule type" value="Genomic_DNA"/>
</dbReference>
<evidence type="ECO:0000259" key="3">
    <source>
        <dbReference type="Pfam" id="PF08924"/>
    </source>
</evidence>
<dbReference type="Pfam" id="PF01471">
    <property type="entry name" value="PG_binding_1"/>
    <property type="match status" value="2"/>
</dbReference>
<dbReference type="InterPro" id="IPR036366">
    <property type="entry name" value="PGBDSf"/>
</dbReference>